<evidence type="ECO:0000256" key="4">
    <source>
        <dbReference type="ARBA" id="ARBA00022679"/>
    </source>
</evidence>
<dbReference type="Pfam" id="PF01793">
    <property type="entry name" value="Glyco_transf_15"/>
    <property type="match status" value="1"/>
</dbReference>
<dbReference type="FunFam" id="3.90.550.10:FF:000051">
    <property type="entry name" value="Alpha-1,2-mannosyltransferase (Ktr4)"/>
    <property type="match status" value="1"/>
</dbReference>
<evidence type="ECO:0000313" key="9">
    <source>
        <dbReference type="Proteomes" id="UP000094236"/>
    </source>
</evidence>
<keyword evidence="9" id="KW-1185">Reference proteome</keyword>
<dbReference type="GO" id="GO:0005794">
    <property type="term" value="C:Golgi apparatus"/>
    <property type="evidence" value="ECO:0007669"/>
    <property type="project" value="TreeGrafter"/>
</dbReference>
<dbReference type="Gene3D" id="3.90.550.10">
    <property type="entry name" value="Spore Coat Polysaccharide Biosynthesis Protein SpsA, Chain A"/>
    <property type="match status" value="1"/>
</dbReference>
<protein>
    <recommendedName>
        <fullName evidence="10">Glycosyltransferase family 15 protein</fullName>
    </recommendedName>
</protein>
<dbReference type="GO" id="GO:0006487">
    <property type="term" value="P:protein N-linked glycosylation"/>
    <property type="evidence" value="ECO:0007669"/>
    <property type="project" value="TreeGrafter"/>
</dbReference>
<dbReference type="STRING" id="669874.A0A1E4U1E7"/>
<evidence type="ECO:0000313" key="8">
    <source>
        <dbReference type="EMBL" id="ODV97820.1"/>
    </source>
</evidence>
<evidence type="ECO:0008006" key="10">
    <source>
        <dbReference type="Google" id="ProtNLM"/>
    </source>
</evidence>
<organism evidence="8 9">
    <name type="scientific">Pachysolen tannophilus NRRL Y-2460</name>
    <dbReference type="NCBI Taxonomy" id="669874"/>
    <lineage>
        <taxon>Eukaryota</taxon>
        <taxon>Fungi</taxon>
        <taxon>Dikarya</taxon>
        <taxon>Ascomycota</taxon>
        <taxon>Saccharomycotina</taxon>
        <taxon>Pichiomycetes</taxon>
        <taxon>Pachysolenaceae</taxon>
        <taxon>Pachysolen</taxon>
    </lineage>
</organism>
<evidence type="ECO:0000256" key="2">
    <source>
        <dbReference type="ARBA" id="ARBA00007677"/>
    </source>
</evidence>
<dbReference type="GO" id="GO:0016020">
    <property type="term" value="C:membrane"/>
    <property type="evidence" value="ECO:0007669"/>
    <property type="project" value="UniProtKB-SubCell"/>
</dbReference>
<name>A0A1E4U1E7_PACTA</name>
<comment type="subcellular location">
    <subcellularLocation>
        <location evidence="1">Membrane</location>
        <topology evidence="1">Single-pass type II membrane protein</topology>
    </subcellularLocation>
</comment>
<dbReference type="InterPro" id="IPR029044">
    <property type="entry name" value="Nucleotide-diphossugar_trans"/>
</dbReference>
<dbReference type="AlphaFoldDB" id="A0A1E4U1E7"/>
<reference evidence="9" key="1">
    <citation type="submission" date="2016-05" db="EMBL/GenBank/DDBJ databases">
        <title>Comparative genomics of biotechnologically important yeasts.</title>
        <authorList>
            <consortium name="DOE Joint Genome Institute"/>
            <person name="Riley R."/>
            <person name="Haridas S."/>
            <person name="Wolfe K.H."/>
            <person name="Lopes M.R."/>
            <person name="Hittinger C.T."/>
            <person name="Goker M."/>
            <person name="Salamov A."/>
            <person name="Wisecaver J."/>
            <person name="Long T.M."/>
            <person name="Aerts A.L."/>
            <person name="Barry K."/>
            <person name="Choi C."/>
            <person name="Clum A."/>
            <person name="Coughlan A.Y."/>
            <person name="Deshpande S."/>
            <person name="Douglass A.P."/>
            <person name="Hanson S.J."/>
            <person name="Klenk H.-P."/>
            <person name="Labutti K."/>
            <person name="Lapidus A."/>
            <person name="Lindquist E."/>
            <person name="Lipzen A."/>
            <person name="Meier-Kolthoff J.P."/>
            <person name="Ohm R.A."/>
            <person name="Otillar R.P."/>
            <person name="Pangilinan J."/>
            <person name="Peng Y."/>
            <person name="Rokas A."/>
            <person name="Rosa C.A."/>
            <person name="Scheuner C."/>
            <person name="Sibirny A.A."/>
            <person name="Slot J.C."/>
            <person name="Stielow J.B."/>
            <person name="Sun H."/>
            <person name="Kurtzman C.P."/>
            <person name="Blackwell M."/>
            <person name="Grigoriev I.V."/>
            <person name="Jeffries T.W."/>
        </authorList>
    </citation>
    <scope>NUCLEOTIDE SEQUENCE [LARGE SCALE GENOMIC DNA]</scope>
    <source>
        <strain evidence="9">NRRL Y-2460</strain>
    </source>
</reference>
<dbReference type="OrthoDB" id="439943at2759"/>
<evidence type="ECO:0000256" key="5">
    <source>
        <dbReference type="ARBA" id="ARBA00022968"/>
    </source>
</evidence>
<sequence>MIHIGRKRIVRYLVILILFVQILVLYHNSHHIKNVSEKYFPSVFNNLKYPFLTSTGELNLAFFKFRFEENITVPEAIERNIEIYTKVMEKKISEPKVNDLKRPTENYQLANATLFSLVRNSELKGIVPVIIQIEEKFNNKFHYPWTFLNDEPFTDDFKTEVLKHTKSNCFFEVIPKEYWNKPSHIDPEKEKKGIKKLQEAGVPYADKDSYHNMCRFNSGTFYNIPHMKQFKWYWRIEPDTRYYCHINYDVFKFMEDHNKTYGFNINVYDVQETIETLWTTTLDFLKEHPQYLHPEGAYDWLLEDLQYPIKAKLTKGYSTCHFWSNFEIANLDFFRGEQYSQWFEHLDKAGGFYYERWGDAPVHSMGLALFEDKSKIHWFRDIGYQHSPYINCPNSDQCGDCTPAEFCGIASGVKENCMANWIKYEMSDEQLAMY</sequence>
<keyword evidence="5" id="KW-0735">Signal-anchor</keyword>
<dbReference type="EMBL" id="KV454011">
    <property type="protein sequence ID" value="ODV97820.1"/>
    <property type="molecule type" value="Genomic_DNA"/>
</dbReference>
<dbReference type="PANTHER" id="PTHR31121">
    <property type="entry name" value="ALPHA-1,2 MANNOSYLTRANSFERASE KTR1"/>
    <property type="match status" value="1"/>
</dbReference>
<evidence type="ECO:0000256" key="6">
    <source>
        <dbReference type="PIRSR" id="PIRSR018153-1"/>
    </source>
</evidence>
<dbReference type="SUPFAM" id="SSF53448">
    <property type="entry name" value="Nucleotide-diphospho-sugar transferases"/>
    <property type="match status" value="1"/>
</dbReference>
<dbReference type="GO" id="GO:0000026">
    <property type="term" value="F:alpha-1,2-mannosyltransferase activity"/>
    <property type="evidence" value="ECO:0007669"/>
    <property type="project" value="TreeGrafter"/>
</dbReference>
<keyword evidence="7" id="KW-1133">Transmembrane helix</keyword>
<gene>
    <name evidence="8" type="ORF">PACTADRAFT_47671</name>
</gene>
<keyword evidence="7" id="KW-0472">Membrane</keyword>
<evidence type="ECO:0000256" key="3">
    <source>
        <dbReference type="ARBA" id="ARBA00022676"/>
    </source>
</evidence>
<evidence type="ECO:0000256" key="7">
    <source>
        <dbReference type="SAM" id="Phobius"/>
    </source>
</evidence>
<proteinExistence type="inferred from homology"/>
<keyword evidence="3" id="KW-0328">Glycosyltransferase</keyword>
<dbReference type="GO" id="GO:0006493">
    <property type="term" value="P:protein O-linked glycosylation"/>
    <property type="evidence" value="ECO:0007669"/>
    <property type="project" value="TreeGrafter"/>
</dbReference>
<keyword evidence="7" id="KW-0812">Transmembrane</keyword>
<dbReference type="PANTHER" id="PTHR31121:SF7">
    <property type="entry name" value="MANNOSYLTRANSFERASE KTR4-RELATED"/>
    <property type="match status" value="1"/>
</dbReference>
<keyword evidence="4" id="KW-0808">Transferase</keyword>
<dbReference type="PIRSF" id="PIRSF018153">
    <property type="entry name" value="Glyco_trans_15"/>
    <property type="match status" value="1"/>
</dbReference>
<accession>A0A1E4U1E7</accession>
<evidence type="ECO:0000256" key="1">
    <source>
        <dbReference type="ARBA" id="ARBA00004606"/>
    </source>
</evidence>
<feature type="transmembrane region" description="Helical" evidence="7">
    <location>
        <begin position="9"/>
        <end position="26"/>
    </location>
</feature>
<dbReference type="InterPro" id="IPR002685">
    <property type="entry name" value="Glyco_trans_15"/>
</dbReference>
<dbReference type="GO" id="GO:0000032">
    <property type="term" value="P:cell wall mannoprotein biosynthetic process"/>
    <property type="evidence" value="ECO:0007669"/>
    <property type="project" value="TreeGrafter"/>
</dbReference>
<feature type="active site" description="Nucleophile" evidence="6">
    <location>
        <position position="327"/>
    </location>
</feature>
<comment type="similarity">
    <text evidence="2">Belongs to the glycosyltransferase 15 family.</text>
</comment>
<dbReference type="Proteomes" id="UP000094236">
    <property type="component" value="Unassembled WGS sequence"/>
</dbReference>